<organism evidence="2 3">
    <name type="scientific">Protopolystoma xenopodis</name>
    <dbReference type="NCBI Taxonomy" id="117903"/>
    <lineage>
        <taxon>Eukaryota</taxon>
        <taxon>Metazoa</taxon>
        <taxon>Spiralia</taxon>
        <taxon>Lophotrochozoa</taxon>
        <taxon>Platyhelminthes</taxon>
        <taxon>Monogenea</taxon>
        <taxon>Polyopisthocotylea</taxon>
        <taxon>Polystomatidea</taxon>
        <taxon>Polystomatidae</taxon>
        <taxon>Protopolystoma</taxon>
    </lineage>
</organism>
<protein>
    <submittedName>
        <fullName evidence="2">Uncharacterized protein</fullName>
    </submittedName>
</protein>
<evidence type="ECO:0000256" key="1">
    <source>
        <dbReference type="SAM" id="MobiDB-lite"/>
    </source>
</evidence>
<reference evidence="2" key="1">
    <citation type="submission" date="2018-11" db="EMBL/GenBank/DDBJ databases">
        <authorList>
            <consortium name="Pathogen Informatics"/>
        </authorList>
    </citation>
    <scope>NUCLEOTIDE SEQUENCE</scope>
</reference>
<evidence type="ECO:0000313" key="3">
    <source>
        <dbReference type="Proteomes" id="UP000784294"/>
    </source>
</evidence>
<comment type="caution">
    <text evidence="2">The sequence shown here is derived from an EMBL/GenBank/DDBJ whole genome shotgun (WGS) entry which is preliminary data.</text>
</comment>
<keyword evidence="3" id="KW-1185">Reference proteome</keyword>
<dbReference type="AlphaFoldDB" id="A0A3S4ZXT4"/>
<feature type="region of interest" description="Disordered" evidence="1">
    <location>
        <begin position="42"/>
        <end position="75"/>
    </location>
</feature>
<proteinExistence type="predicted"/>
<dbReference type="Proteomes" id="UP000784294">
    <property type="component" value="Unassembled WGS sequence"/>
</dbReference>
<feature type="compositionally biased region" description="Polar residues" evidence="1">
    <location>
        <begin position="46"/>
        <end position="55"/>
    </location>
</feature>
<accession>A0A3S4ZXT4</accession>
<sequence>MAINQIASIVTLPMLDAFKCLSAGLDRLAVDLKAELDWLENEEKTAGSSDKTPYHSSPECGITDSGAVTDLITFS</sequence>
<gene>
    <name evidence="2" type="ORF">PXEA_LOCUS3207</name>
</gene>
<name>A0A3S4ZXT4_9PLAT</name>
<dbReference type="EMBL" id="CAAALY010007196">
    <property type="protein sequence ID" value="VEL09767.1"/>
    <property type="molecule type" value="Genomic_DNA"/>
</dbReference>
<evidence type="ECO:0000313" key="2">
    <source>
        <dbReference type="EMBL" id="VEL09767.1"/>
    </source>
</evidence>